<dbReference type="SUPFAM" id="SSF48065">
    <property type="entry name" value="DBL homology domain (DH-domain)"/>
    <property type="match status" value="1"/>
</dbReference>
<evidence type="ECO:0000313" key="4">
    <source>
        <dbReference type="Proteomes" id="UP000245383"/>
    </source>
</evidence>
<dbReference type="InterPro" id="IPR051092">
    <property type="entry name" value="FYVE_RhoGEF_PH"/>
</dbReference>
<organism evidence="3 4">
    <name type="scientific">Smittium simulii</name>
    <dbReference type="NCBI Taxonomy" id="133385"/>
    <lineage>
        <taxon>Eukaryota</taxon>
        <taxon>Fungi</taxon>
        <taxon>Fungi incertae sedis</taxon>
        <taxon>Zoopagomycota</taxon>
        <taxon>Kickxellomycotina</taxon>
        <taxon>Harpellomycetes</taxon>
        <taxon>Harpellales</taxon>
        <taxon>Legeriomycetaceae</taxon>
        <taxon>Smittium</taxon>
    </lineage>
</organism>
<feature type="compositionally biased region" description="Polar residues" evidence="1">
    <location>
        <begin position="98"/>
        <end position="107"/>
    </location>
</feature>
<dbReference type="PANTHER" id="PTHR12673:SF159">
    <property type="entry name" value="LD03170P"/>
    <property type="match status" value="1"/>
</dbReference>
<dbReference type="InterPro" id="IPR035899">
    <property type="entry name" value="DBL_dom_sf"/>
</dbReference>
<reference evidence="3 4" key="1">
    <citation type="journal article" date="2018" name="MBio">
        <title>Comparative Genomics Reveals the Core Gene Toolbox for the Fungus-Insect Symbiosis.</title>
        <authorList>
            <person name="Wang Y."/>
            <person name="Stata M."/>
            <person name="Wang W."/>
            <person name="Stajich J.E."/>
            <person name="White M.M."/>
            <person name="Moncalvo J.M."/>
        </authorList>
    </citation>
    <scope>NUCLEOTIDE SEQUENCE [LARGE SCALE GENOMIC DNA]</scope>
    <source>
        <strain evidence="3 4">SWE-8-4</strain>
    </source>
</reference>
<protein>
    <recommendedName>
        <fullName evidence="2">DH domain-containing protein</fullName>
    </recommendedName>
</protein>
<evidence type="ECO:0000313" key="3">
    <source>
        <dbReference type="EMBL" id="PVU95721.1"/>
    </source>
</evidence>
<feature type="compositionally biased region" description="Basic and acidic residues" evidence="1">
    <location>
        <begin position="1031"/>
        <end position="1042"/>
    </location>
</feature>
<dbReference type="CDD" id="cd00160">
    <property type="entry name" value="RhoGEF"/>
    <property type="match status" value="1"/>
</dbReference>
<dbReference type="InterPro" id="IPR000219">
    <property type="entry name" value="DH_dom"/>
</dbReference>
<sequence>MSPNFTNPASILKKKKTSSSKDCNPQNKSQYDSSTFIEKTLLQKLTFNSFFKYSNKKQIASTSTAQIFPSGPIPLTSSDTLSFNSSPTPTPVNNSTTKLKYNSSTSPKVKHVSSPVTATPINKPTLQHQSNGTDCPTNPDAPLHQSVRVSAAEFFHNTQGDSNHDIRVISLENTPFTASKINTQKPTSEPITSVHSAESLYCYDNLSDSNIGSNKENLAPIYTKNSDSSFKSLKKSKSLKSSLSYPNSSYSFNTHNINNAYNPNYTPLPLDYTLPHSNIPSTNIKSSTHNTLSHDSSLDSFKQNPSSTQLTNNSSQQSAVIRTPKITPRDTNSLNRSFTIQQISSAANHNSNFIMVKSSKGVLATINKESNSYPQNEPKVKPPTSNNDIACSTNLHELNILTSSSDLGPTLVEAYNSNNPSDFDNSMVYSSLTKSNNLSSKHGLSTALTNPTPSSLTNSVPDLSKDIELKTPLLQDYSLIKFSEPKLQTLDNNLKSTRYVESDYFITDETSKNLVSKELANTCTPESNNEISNSIIIGVTNDSKQVTSMDTTHPSLMSPHVVFFQNVDPTKNLSNDNKRSSASSISDKIDIIKTLPNSISDFKKDASDEVSTLSRDQTLTAKPRDTNIYSSQKSTKESNAMRLHSSQELMFTEKSFAENLYIVKKMWMEPVFASANASKPIIPYQAARIIFFQFDELHSHALQFYTELESELSKCNQRLADGSLDSSCLKMGSLFKSRNRAWQLFVSYVENYSTAMHLLNQLSGYKPFTKYEETLILSKQTARQSLKDLLMLPIQRVMRYSLLLKTILKHTPIDYLDHLELCRAVKTVTQLAVVVNTARRRQEESQYTIDVIRSIENCPTLPLSPDNKFLFDFVIQELVLRIVTRLYVFSNYLIVTKLHTNSKLNSNSMNYNYPTPSNSANQTSMTTSSNNKNAGMFSNSSNMTFSNSSSTGTPYSMLNTGNPLGGILSNNATDNKESWIFYSYAPLNQVELQNADEHADTLVTVLALNRYKPQKGFHRRSQSVSNLADSLSEKLEKNKSTDSNKIVSNHKNNLKGINNKQTAHKLASLKLLEGNSVSISEFEKNNPFSNTSSVDKSTSKNTSTFKQSYNNPDSTNIYNGKLSIELLGPQDPSNKASKPNNTVNKNKESDIKDYKQSSTATNSSNAQIYSSLGTQTVAMELMQSFIPPPPLRTHLIVLQHDSSESRRNFVKSLKKAQSDYLDQGKKNREKNDTFSGLNSQTANGFSNEKFLKEKLRKQSLFNTKLERHLSILHLEGSGNSADFSDSSSYESTGSEYTSSDENLDRKLQKLAEC</sequence>
<comment type="caution">
    <text evidence="3">The sequence shown here is derived from an EMBL/GenBank/DDBJ whole genome shotgun (WGS) entry which is preliminary data.</text>
</comment>
<feature type="compositionally biased region" description="Basic and acidic residues" evidence="1">
    <location>
        <begin position="1145"/>
        <end position="1155"/>
    </location>
</feature>
<evidence type="ECO:0000256" key="1">
    <source>
        <dbReference type="SAM" id="MobiDB-lite"/>
    </source>
</evidence>
<accession>A0A2T9YTR9</accession>
<dbReference type="OrthoDB" id="660555at2759"/>
<feature type="compositionally biased region" description="Low complexity" evidence="1">
    <location>
        <begin position="303"/>
        <end position="318"/>
    </location>
</feature>
<feature type="compositionally biased region" description="Polar residues" evidence="1">
    <location>
        <begin position="1086"/>
        <end position="1118"/>
    </location>
</feature>
<feature type="compositionally biased region" description="Low complexity" evidence="1">
    <location>
        <begin position="1276"/>
        <end position="1300"/>
    </location>
</feature>
<feature type="compositionally biased region" description="Low complexity" evidence="1">
    <location>
        <begin position="84"/>
        <end position="97"/>
    </location>
</feature>
<feature type="region of interest" description="Disordered" evidence="1">
    <location>
        <begin position="1"/>
        <end position="32"/>
    </location>
</feature>
<feature type="compositionally biased region" description="Polar residues" evidence="1">
    <location>
        <begin position="114"/>
        <end position="134"/>
    </location>
</feature>
<dbReference type="PROSITE" id="PS50010">
    <property type="entry name" value="DH_2"/>
    <property type="match status" value="1"/>
</dbReference>
<dbReference type="EMBL" id="MBFR01000048">
    <property type="protein sequence ID" value="PVU95721.1"/>
    <property type="molecule type" value="Genomic_DNA"/>
</dbReference>
<dbReference type="SMART" id="SM00325">
    <property type="entry name" value="RhoGEF"/>
    <property type="match status" value="1"/>
</dbReference>
<feature type="region of interest" description="Disordered" evidence="1">
    <location>
        <begin position="1276"/>
        <end position="1313"/>
    </location>
</feature>
<dbReference type="GO" id="GO:0005085">
    <property type="term" value="F:guanyl-nucleotide exchange factor activity"/>
    <property type="evidence" value="ECO:0007669"/>
    <property type="project" value="InterPro"/>
</dbReference>
<feature type="domain" description="DH" evidence="2">
    <location>
        <begin position="641"/>
        <end position="838"/>
    </location>
</feature>
<proteinExistence type="predicted"/>
<feature type="compositionally biased region" description="Polar residues" evidence="1">
    <location>
        <begin position="1043"/>
        <end position="1059"/>
    </location>
</feature>
<feature type="compositionally biased region" description="Polar residues" evidence="1">
    <location>
        <begin position="281"/>
        <end position="302"/>
    </location>
</feature>
<feature type="compositionally biased region" description="Polar residues" evidence="1">
    <location>
        <begin position="22"/>
        <end position="32"/>
    </location>
</feature>
<gene>
    <name evidence="3" type="ORF">BB561_001646</name>
</gene>
<dbReference type="STRING" id="133385.A0A2T9YTR9"/>
<feature type="region of interest" description="Disordered" evidence="1">
    <location>
        <begin position="1083"/>
        <end position="1163"/>
    </location>
</feature>
<dbReference type="Gene3D" id="1.20.900.10">
    <property type="entry name" value="Dbl homology (DH) domain"/>
    <property type="match status" value="1"/>
</dbReference>
<feature type="compositionally biased region" description="Basic and acidic residues" evidence="1">
    <location>
        <begin position="1302"/>
        <end position="1313"/>
    </location>
</feature>
<keyword evidence="4" id="KW-1185">Reference proteome</keyword>
<evidence type="ECO:0000259" key="2">
    <source>
        <dbReference type="PROSITE" id="PS50010"/>
    </source>
</evidence>
<dbReference type="GO" id="GO:0005737">
    <property type="term" value="C:cytoplasm"/>
    <property type="evidence" value="ECO:0007669"/>
    <property type="project" value="TreeGrafter"/>
</dbReference>
<feature type="region of interest" description="Disordered" evidence="1">
    <location>
        <begin position="79"/>
        <end position="134"/>
    </location>
</feature>
<feature type="region of interest" description="Disordered" evidence="1">
    <location>
        <begin position="281"/>
        <end position="333"/>
    </location>
</feature>
<dbReference type="Pfam" id="PF00621">
    <property type="entry name" value="RhoGEF"/>
    <property type="match status" value="1"/>
</dbReference>
<dbReference type="PANTHER" id="PTHR12673">
    <property type="entry name" value="FACIOGENITAL DYSPLASIA PROTEIN"/>
    <property type="match status" value="1"/>
</dbReference>
<dbReference type="Proteomes" id="UP000245383">
    <property type="component" value="Unassembled WGS sequence"/>
</dbReference>
<name>A0A2T9YTR9_9FUNG</name>
<feature type="region of interest" description="Disordered" evidence="1">
    <location>
        <begin position="1015"/>
        <end position="1059"/>
    </location>
</feature>
<feature type="compositionally biased region" description="Polar residues" evidence="1">
    <location>
        <begin position="1131"/>
        <end position="1144"/>
    </location>
</feature>